<keyword evidence="3" id="KW-1185">Reference proteome</keyword>
<reference evidence="2 3" key="1">
    <citation type="journal article" date="2021" name="Hortic Res">
        <title>Chromosome-scale assembly of the Dendrobium chrysotoxum genome enhances the understanding of orchid evolution.</title>
        <authorList>
            <person name="Zhang Y."/>
            <person name="Zhang G.Q."/>
            <person name="Zhang D."/>
            <person name="Liu X.D."/>
            <person name="Xu X.Y."/>
            <person name="Sun W.H."/>
            <person name="Yu X."/>
            <person name="Zhu X."/>
            <person name="Wang Z.W."/>
            <person name="Zhao X."/>
            <person name="Zhong W.Y."/>
            <person name="Chen H."/>
            <person name="Yin W.L."/>
            <person name="Huang T."/>
            <person name="Niu S.C."/>
            <person name="Liu Z.J."/>
        </authorList>
    </citation>
    <scope>NUCLEOTIDE SEQUENCE [LARGE SCALE GENOMIC DNA]</scope>
    <source>
        <strain evidence="2">Lindl</strain>
    </source>
</reference>
<feature type="compositionally biased region" description="Basic residues" evidence="1">
    <location>
        <begin position="47"/>
        <end position="61"/>
    </location>
</feature>
<gene>
    <name evidence="2" type="ORF">IEQ34_001072</name>
</gene>
<comment type="caution">
    <text evidence="2">The sequence shown here is derived from an EMBL/GenBank/DDBJ whole genome shotgun (WGS) entry which is preliminary data.</text>
</comment>
<feature type="region of interest" description="Disordered" evidence="1">
    <location>
        <begin position="34"/>
        <end position="74"/>
    </location>
</feature>
<sequence>MAPGYLLHRRTASLHTGTTSSLDLRLRRQRRGDWRRADGGGVGNLGRRMRRPVRRRPRRQGRGSVKERGSLENADGLQDRATYFRCRSENKWTNF</sequence>
<evidence type="ECO:0000256" key="1">
    <source>
        <dbReference type="SAM" id="MobiDB-lite"/>
    </source>
</evidence>
<dbReference type="AlphaFoldDB" id="A0AAV7H6S0"/>
<protein>
    <submittedName>
        <fullName evidence="2">Uncharacterized protein</fullName>
    </submittedName>
</protein>
<evidence type="ECO:0000313" key="2">
    <source>
        <dbReference type="EMBL" id="KAH0469514.1"/>
    </source>
</evidence>
<feature type="region of interest" description="Disordered" evidence="1">
    <location>
        <begin position="1"/>
        <end position="21"/>
    </location>
</feature>
<dbReference type="Proteomes" id="UP000775213">
    <property type="component" value="Unassembled WGS sequence"/>
</dbReference>
<dbReference type="EMBL" id="JAGFBR010000002">
    <property type="protein sequence ID" value="KAH0469514.1"/>
    <property type="molecule type" value="Genomic_DNA"/>
</dbReference>
<accession>A0AAV7H6S0</accession>
<evidence type="ECO:0000313" key="3">
    <source>
        <dbReference type="Proteomes" id="UP000775213"/>
    </source>
</evidence>
<organism evidence="2 3">
    <name type="scientific">Dendrobium chrysotoxum</name>
    <name type="common">Orchid</name>
    <dbReference type="NCBI Taxonomy" id="161865"/>
    <lineage>
        <taxon>Eukaryota</taxon>
        <taxon>Viridiplantae</taxon>
        <taxon>Streptophyta</taxon>
        <taxon>Embryophyta</taxon>
        <taxon>Tracheophyta</taxon>
        <taxon>Spermatophyta</taxon>
        <taxon>Magnoliopsida</taxon>
        <taxon>Liliopsida</taxon>
        <taxon>Asparagales</taxon>
        <taxon>Orchidaceae</taxon>
        <taxon>Epidendroideae</taxon>
        <taxon>Malaxideae</taxon>
        <taxon>Dendrobiinae</taxon>
        <taxon>Dendrobium</taxon>
    </lineage>
</organism>
<proteinExistence type="predicted"/>
<name>A0AAV7H6S0_DENCH</name>